<keyword evidence="2" id="KW-0378">Hydrolase</keyword>
<proteinExistence type="predicted"/>
<dbReference type="InterPro" id="IPR029058">
    <property type="entry name" value="AB_hydrolase_fold"/>
</dbReference>
<dbReference type="RefSeq" id="WP_281485138.1">
    <property type="nucleotide sequence ID" value="NZ_CP124543.1"/>
</dbReference>
<dbReference type="InterPro" id="IPR000073">
    <property type="entry name" value="AB_hydrolase_1"/>
</dbReference>
<dbReference type="Gene3D" id="3.40.50.1820">
    <property type="entry name" value="alpha/beta hydrolase"/>
    <property type="match status" value="1"/>
</dbReference>
<dbReference type="PRINTS" id="PR00111">
    <property type="entry name" value="ABHYDROLASE"/>
</dbReference>
<keyword evidence="3" id="KW-1185">Reference proteome</keyword>
<protein>
    <submittedName>
        <fullName evidence="2">Alpha/beta hydrolase</fullName>
    </submittedName>
</protein>
<accession>A0AAJ6NWW5</accession>
<reference evidence="2 3" key="1">
    <citation type="journal article" date="2023" name="Limnol Oceanogr Lett">
        <title>Environmental adaptations by the intertidal Antarctic cyanobacterium Halotia branconii CENA392 as revealed using long-read genome sequencing.</title>
        <authorList>
            <person name="Dextro R.B."/>
            <person name="Delbaje E."/>
            <person name="Freitas P.N.N."/>
            <person name="Geraldes V."/>
            <person name="Pinto E."/>
            <person name="Long P.F."/>
            <person name="Fiore M.F."/>
        </authorList>
    </citation>
    <scope>NUCLEOTIDE SEQUENCE [LARGE SCALE GENOMIC DNA]</scope>
    <source>
        <strain evidence="2 3">CENA392</strain>
    </source>
</reference>
<dbReference type="PANTHER" id="PTHR22753">
    <property type="entry name" value="TRANSMEMBRANE PROTEIN 68"/>
    <property type="match status" value="1"/>
</dbReference>
<evidence type="ECO:0000313" key="2">
    <source>
        <dbReference type="EMBL" id="WGV27903.1"/>
    </source>
</evidence>
<dbReference type="AlphaFoldDB" id="A0AAJ6NWW5"/>
<dbReference type="GO" id="GO:0016020">
    <property type="term" value="C:membrane"/>
    <property type="evidence" value="ECO:0007669"/>
    <property type="project" value="TreeGrafter"/>
</dbReference>
<dbReference type="InterPro" id="IPR022742">
    <property type="entry name" value="Hydrolase_4"/>
</dbReference>
<dbReference type="SUPFAM" id="SSF53474">
    <property type="entry name" value="alpha/beta-Hydrolases"/>
    <property type="match status" value="1"/>
</dbReference>
<evidence type="ECO:0000259" key="1">
    <source>
        <dbReference type="Pfam" id="PF12146"/>
    </source>
</evidence>
<dbReference type="KEGG" id="hbq:QI031_10650"/>
<dbReference type="Pfam" id="PF12146">
    <property type="entry name" value="Hydrolase_4"/>
    <property type="match status" value="1"/>
</dbReference>
<dbReference type="EMBL" id="CP124543">
    <property type="protein sequence ID" value="WGV27903.1"/>
    <property type="molecule type" value="Genomic_DNA"/>
</dbReference>
<dbReference type="GO" id="GO:0016787">
    <property type="term" value="F:hydrolase activity"/>
    <property type="evidence" value="ECO:0007669"/>
    <property type="project" value="UniProtKB-KW"/>
</dbReference>
<dbReference type="Proteomes" id="UP001223520">
    <property type="component" value="Chromosome"/>
</dbReference>
<dbReference type="PANTHER" id="PTHR22753:SF48">
    <property type="entry name" value="PHOSPHOLIPID_GLYCEROL ACYLTRANSFERASE DOMAIN-CONTAINING PROTEIN"/>
    <property type="match status" value="1"/>
</dbReference>
<gene>
    <name evidence="2" type="ORF">QI031_10650</name>
</gene>
<organism evidence="2 3">
    <name type="scientific">Halotia branconii CENA392</name>
    <dbReference type="NCBI Taxonomy" id="1539056"/>
    <lineage>
        <taxon>Bacteria</taxon>
        <taxon>Bacillati</taxon>
        <taxon>Cyanobacteriota</taxon>
        <taxon>Cyanophyceae</taxon>
        <taxon>Nostocales</taxon>
        <taxon>Nodulariaceae</taxon>
        <taxon>Halotia</taxon>
    </lineage>
</organism>
<evidence type="ECO:0000313" key="3">
    <source>
        <dbReference type="Proteomes" id="UP001223520"/>
    </source>
</evidence>
<name>A0AAJ6NWW5_9CYAN</name>
<sequence length="273" mass="30464">MPEVELKPCFLTPKRVQPDYPLFVYLPGMDGTGQLLRTQTAGLEAGFDVRCLAIPRQDLTTWDILANNVWELIGEELAKTSRKSVYLCGESFGGCLAMKVAIQAPQLFKRIILINPASAFNLRPWLNWASQLTSLVPESLYDIGALGLLPFLASLARISRSDRHELLKTMRSVPAATVLWRLSLLREFDVSEDQLRRLTQPVLLIAGASDRLLPSVSEVKRIGDILPNSKTIILPESGHACLLEKNINLYEILKDKNFLDSKPATAKELELRG</sequence>
<feature type="domain" description="Serine aminopeptidase S33" evidence="1">
    <location>
        <begin position="60"/>
        <end position="245"/>
    </location>
</feature>